<sequence>MRLFPRSLLGQLALLIFGAFVAAQVMSAWLFADERGAALRAANRVETADRTAAVARALQNAPEASAGSILAAVNSRLVRFGLDDGPMIGAGAAGEEAVRGRILGRLDSPLEVRVEEVFVPPHGRENSHRPMPSAWMRERMLAAGIGPAELRISVRLAEGRWLNVRSRFERPRLQVPPVILGTMVLSLALLMAALWLGIRRITGPLRRLAAAADTFGLDGTPPDLPPEGPREVRALSEALARMQRRLSDMIADRTRMLVALGHDLRSPITALRVRAEMVDDEETRERMVATLDEMREMVEATLAFARGVSRDQPMEETDLAALLEDIAGELSETGPPVVFTGVGPVVTALRRTPVRRALRNLMENAQRYGRGTRVGLHRGERTAEITIDDDGPGIPPGELERVFDPFARLETSRSRETGGIGLGLSIARAILRAHGGDVALSNRSEGGLRATVTLPLAGGPAASTGTPATTRP</sequence>
<dbReference type="SMART" id="SM00304">
    <property type="entry name" value="HAMP"/>
    <property type="match status" value="1"/>
</dbReference>
<evidence type="ECO:0000256" key="1">
    <source>
        <dbReference type="ARBA" id="ARBA00000085"/>
    </source>
</evidence>
<evidence type="ECO:0000256" key="14">
    <source>
        <dbReference type="ARBA" id="ARBA00023136"/>
    </source>
</evidence>
<dbReference type="PROSITE" id="PS50109">
    <property type="entry name" value="HIS_KIN"/>
    <property type="match status" value="1"/>
</dbReference>
<dbReference type="SUPFAM" id="SSF47384">
    <property type="entry name" value="Homodimeric domain of signal transducing histidine kinase"/>
    <property type="match status" value="1"/>
</dbReference>
<dbReference type="PANTHER" id="PTHR44936:SF5">
    <property type="entry name" value="SENSOR HISTIDINE KINASE ENVZ"/>
    <property type="match status" value="1"/>
</dbReference>
<evidence type="ECO:0000256" key="5">
    <source>
        <dbReference type="ARBA" id="ARBA00022519"/>
    </source>
</evidence>
<gene>
    <name evidence="18" type="ORF">ACFOHH_10800</name>
</gene>
<dbReference type="Gene3D" id="3.30.565.10">
    <property type="entry name" value="Histidine kinase-like ATPase, C-terminal domain"/>
    <property type="match status" value="1"/>
</dbReference>
<accession>A0ABV7DGZ4</accession>
<keyword evidence="13" id="KW-0902">Two-component regulatory system</keyword>
<dbReference type="Proteomes" id="UP001595377">
    <property type="component" value="Unassembled WGS sequence"/>
</dbReference>
<keyword evidence="10" id="KW-0418">Kinase</keyword>
<comment type="caution">
    <text evidence="18">The sequence shown here is derived from an EMBL/GenBank/DDBJ whole genome shotgun (WGS) entry which is preliminary data.</text>
</comment>
<dbReference type="RefSeq" id="WP_257313391.1">
    <property type="nucleotide sequence ID" value="NZ_JANFDG010000004.1"/>
</dbReference>
<dbReference type="InterPro" id="IPR036097">
    <property type="entry name" value="HisK_dim/P_sf"/>
</dbReference>
<dbReference type="CDD" id="cd00082">
    <property type="entry name" value="HisKA"/>
    <property type="match status" value="1"/>
</dbReference>
<dbReference type="SMART" id="SM00388">
    <property type="entry name" value="HisKA"/>
    <property type="match status" value="1"/>
</dbReference>
<evidence type="ECO:0000256" key="2">
    <source>
        <dbReference type="ARBA" id="ARBA00004429"/>
    </source>
</evidence>
<evidence type="ECO:0000256" key="8">
    <source>
        <dbReference type="ARBA" id="ARBA00022692"/>
    </source>
</evidence>
<feature type="domain" description="HAMP" evidence="17">
    <location>
        <begin position="199"/>
        <end position="251"/>
    </location>
</feature>
<evidence type="ECO:0000256" key="4">
    <source>
        <dbReference type="ARBA" id="ARBA00022475"/>
    </source>
</evidence>
<dbReference type="Pfam" id="PF02518">
    <property type="entry name" value="HATPase_c"/>
    <property type="match status" value="1"/>
</dbReference>
<keyword evidence="7" id="KW-0808">Transferase</keyword>
<proteinExistence type="predicted"/>
<protein>
    <recommendedName>
        <fullName evidence="3">histidine kinase</fullName>
        <ecNumber evidence="3">2.7.13.3</ecNumber>
    </recommendedName>
</protein>
<keyword evidence="5" id="KW-0997">Cell inner membrane</keyword>
<dbReference type="Pfam" id="PF00672">
    <property type="entry name" value="HAMP"/>
    <property type="match status" value="1"/>
</dbReference>
<evidence type="ECO:0000256" key="10">
    <source>
        <dbReference type="ARBA" id="ARBA00022777"/>
    </source>
</evidence>
<evidence type="ECO:0000259" key="17">
    <source>
        <dbReference type="PROSITE" id="PS50885"/>
    </source>
</evidence>
<dbReference type="InterPro" id="IPR004358">
    <property type="entry name" value="Sig_transdc_His_kin-like_C"/>
</dbReference>
<evidence type="ECO:0000256" key="9">
    <source>
        <dbReference type="ARBA" id="ARBA00022741"/>
    </source>
</evidence>
<keyword evidence="9" id="KW-0547">Nucleotide-binding</keyword>
<evidence type="ECO:0000256" key="12">
    <source>
        <dbReference type="ARBA" id="ARBA00022989"/>
    </source>
</evidence>
<feature type="domain" description="Histidine kinase" evidence="16">
    <location>
        <begin position="259"/>
        <end position="458"/>
    </location>
</feature>
<dbReference type="PROSITE" id="PS50885">
    <property type="entry name" value="HAMP"/>
    <property type="match status" value="1"/>
</dbReference>
<dbReference type="GO" id="GO:0005524">
    <property type="term" value="F:ATP binding"/>
    <property type="evidence" value="ECO:0007669"/>
    <property type="project" value="UniProtKB-KW"/>
</dbReference>
<dbReference type="EC" id="2.7.13.3" evidence="3"/>
<dbReference type="PANTHER" id="PTHR44936">
    <property type="entry name" value="SENSOR PROTEIN CREC"/>
    <property type="match status" value="1"/>
</dbReference>
<dbReference type="SUPFAM" id="SSF55874">
    <property type="entry name" value="ATPase domain of HSP90 chaperone/DNA topoisomerase II/histidine kinase"/>
    <property type="match status" value="1"/>
</dbReference>
<dbReference type="SMART" id="SM00387">
    <property type="entry name" value="HATPase_c"/>
    <property type="match status" value="1"/>
</dbReference>
<comment type="subcellular location">
    <subcellularLocation>
        <location evidence="2">Cell inner membrane</location>
        <topology evidence="2">Multi-pass membrane protein</topology>
    </subcellularLocation>
</comment>
<dbReference type="Gene3D" id="1.10.287.130">
    <property type="match status" value="1"/>
</dbReference>
<keyword evidence="11 18" id="KW-0067">ATP-binding</keyword>
<evidence type="ECO:0000313" key="19">
    <source>
        <dbReference type="Proteomes" id="UP001595377"/>
    </source>
</evidence>
<keyword evidence="12 15" id="KW-1133">Transmembrane helix</keyword>
<dbReference type="InterPro" id="IPR003661">
    <property type="entry name" value="HisK_dim/P_dom"/>
</dbReference>
<dbReference type="InterPro" id="IPR050980">
    <property type="entry name" value="2C_sensor_his_kinase"/>
</dbReference>
<dbReference type="InterPro" id="IPR003594">
    <property type="entry name" value="HATPase_dom"/>
</dbReference>
<keyword evidence="14 15" id="KW-0472">Membrane</keyword>
<reference evidence="19" key="1">
    <citation type="journal article" date="2019" name="Int. J. Syst. Evol. Microbiol.">
        <title>The Global Catalogue of Microorganisms (GCM) 10K type strain sequencing project: providing services to taxonomists for standard genome sequencing and annotation.</title>
        <authorList>
            <consortium name="The Broad Institute Genomics Platform"/>
            <consortium name="The Broad Institute Genome Sequencing Center for Infectious Disease"/>
            <person name="Wu L."/>
            <person name="Ma J."/>
        </authorList>
    </citation>
    <scope>NUCLEOTIDE SEQUENCE [LARGE SCALE GENOMIC DNA]</scope>
    <source>
        <strain evidence="19">KCTC 52677</strain>
    </source>
</reference>
<feature type="transmembrane region" description="Helical" evidence="15">
    <location>
        <begin position="178"/>
        <end position="198"/>
    </location>
</feature>
<dbReference type="InterPro" id="IPR005467">
    <property type="entry name" value="His_kinase_dom"/>
</dbReference>
<evidence type="ECO:0000313" key="18">
    <source>
        <dbReference type="EMBL" id="MFC3073595.1"/>
    </source>
</evidence>
<evidence type="ECO:0000259" key="16">
    <source>
        <dbReference type="PROSITE" id="PS50109"/>
    </source>
</evidence>
<evidence type="ECO:0000256" key="6">
    <source>
        <dbReference type="ARBA" id="ARBA00022553"/>
    </source>
</evidence>
<name>A0ABV7DGZ4_9HYPH</name>
<keyword evidence="8 15" id="KW-0812">Transmembrane</keyword>
<dbReference type="InterPro" id="IPR036890">
    <property type="entry name" value="HATPase_C_sf"/>
</dbReference>
<evidence type="ECO:0000256" key="13">
    <source>
        <dbReference type="ARBA" id="ARBA00023012"/>
    </source>
</evidence>
<evidence type="ECO:0000256" key="15">
    <source>
        <dbReference type="SAM" id="Phobius"/>
    </source>
</evidence>
<dbReference type="PRINTS" id="PR00344">
    <property type="entry name" value="BCTRLSENSOR"/>
</dbReference>
<evidence type="ECO:0000256" key="3">
    <source>
        <dbReference type="ARBA" id="ARBA00012438"/>
    </source>
</evidence>
<keyword evidence="6" id="KW-0597">Phosphoprotein</keyword>
<evidence type="ECO:0000256" key="7">
    <source>
        <dbReference type="ARBA" id="ARBA00022679"/>
    </source>
</evidence>
<keyword evidence="19" id="KW-1185">Reference proteome</keyword>
<organism evidence="18 19">
    <name type="scientific">Shinella pollutisoli</name>
    <dbReference type="NCBI Taxonomy" id="2250594"/>
    <lineage>
        <taxon>Bacteria</taxon>
        <taxon>Pseudomonadati</taxon>
        <taxon>Pseudomonadota</taxon>
        <taxon>Alphaproteobacteria</taxon>
        <taxon>Hyphomicrobiales</taxon>
        <taxon>Rhizobiaceae</taxon>
        <taxon>Shinella</taxon>
    </lineage>
</organism>
<comment type="catalytic activity">
    <reaction evidence="1">
        <text>ATP + protein L-histidine = ADP + protein N-phospho-L-histidine.</text>
        <dbReference type="EC" id="2.7.13.3"/>
    </reaction>
</comment>
<dbReference type="EMBL" id="JBHRSP010000017">
    <property type="protein sequence ID" value="MFC3073595.1"/>
    <property type="molecule type" value="Genomic_DNA"/>
</dbReference>
<evidence type="ECO:0000256" key="11">
    <source>
        <dbReference type="ARBA" id="ARBA00022840"/>
    </source>
</evidence>
<keyword evidence="4" id="KW-1003">Cell membrane</keyword>
<dbReference type="InterPro" id="IPR003660">
    <property type="entry name" value="HAMP_dom"/>
</dbReference>